<proteinExistence type="predicted"/>
<name>A0A3S0BYR5_9BACL</name>
<dbReference type="OrthoDB" id="1290722at2"/>
<dbReference type="Proteomes" id="UP000276128">
    <property type="component" value="Unassembled WGS sequence"/>
</dbReference>
<dbReference type="Gene3D" id="1.50.10.20">
    <property type="match status" value="1"/>
</dbReference>
<dbReference type="AlphaFoldDB" id="A0A3S0BYR5"/>
<evidence type="ECO:0000313" key="1">
    <source>
        <dbReference type="EMBL" id="RTE11282.1"/>
    </source>
</evidence>
<accession>A0A3S0BYR5</accession>
<organism evidence="1 2">
    <name type="scientific">Paenibacillus whitsoniae</name>
    <dbReference type="NCBI Taxonomy" id="2496558"/>
    <lineage>
        <taxon>Bacteria</taxon>
        <taxon>Bacillati</taxon>
        <taxon>Bacillota</taxon>
        <taxon>Bacilli</taxon>
        <taxon>Bacillales</taxon>
        <taxon>Paenibacillaceae</taxon>
        <taxon>Paenibacillus</taxon>
    </lineage>
</organism>
<dbReference type="SUPFAM" id="SSF48239">
    <property type="entry name" value="Terpenoid cyclases/Protein prenyltransferases"/>
    <property type="match status" value="1"/>
</dbReference>
<dbReference type="InterPro" id="IPR008930">
    <property type="entry name" value="Terpenoid_cyclase/PrenylTrfase"/>
</dbReference>
<protein>
    <submittedName>
        <fullName evidence="1">Uncharacterized protein</fullName>
    </submittedName>
</protein>
<dbReference type="EMBL" id="RXHU01000011">
    <property type="protein sequence ID" value="RTE11282.1"/>
    <property type="molecule type" value="Genomic_DNA"/>
</dbReference>
<evidence type="ECO:0000313" key="2">
    <source>
        <dbReference type="Proteomes" id="UP000276128"/>
    </source>
</evidence>
<sequence>MEPMYMKLVQLNDEWTEAGLQLQVADPASKYDGGVMDETTGIPRANHLGTPAVMAAWAASLVNADSRYYRQAELREALEKASAFLLRRQHADGTISLGSTNFNSPPDTAFVVGGMTQIYRLLEQANWPELAPALANIRLFLERTIPALQTGGCHTPNHRWVITAALAQLHDIFGHPELLVRAEEWLSEGMDMTEDGEWTERSNGIYNAVSNISLFHTARALNRPALLEYVRRNLRMMAYLIHPDGEVVTDYSGRQDLGQTFNLSNYFLVCRLMAAHDRDPLFAAMSDYAGSFISQYKEGVNNHPMVGVLLFPSSLEGLEREPLPERYVKRLNFGHPMEAHLKQAGQVGHHMKIQHSSMHLAFGAPVVRVRDGNDSVTMMAKAPSFFSLRHGKARLLGVKLATSFAPGVVMFDSLEEAEQGAFKLRTLLEKGYSGPIPAASLRELRLNESMSPWYLLPHHLRPMTHLQQFELAADIAQGDQAWTLRLRSDEREDVFAQLTFVFGSEGEVEGSGVEPISDGRFLYKEGTLTYAAGPDVIEIASGAFEHRLPELRDVQHPNGCLYAHVNLLSPFDHTVTIRLR</sequence>
<reference evidence="1 2" key="1">
    <citation type="submission" date="2018-12" db="EMBL/GenBank/DDBJ databases">
        <title>Bacillus ochoae sp. nov., Paenibacillus whitsoniae sp. nov., Paenibacillus spiritus sp. nov. Isolated from the Mars Exploration Rover during spacecraft assembly.</title>
        <authorList>
            <person name="Seuylemezian A."/>
            <person name="Vaishampayan P."/>
        </authorList>
    </citation>
    <scope>NUCLEOTIDE SEQUENCE [LARGE SCALE GENOMIC DNA]</scope>
    <source>
        <strain evidence="1 2">MER 54</strain>
    </source>
</reference>
<comment type="caution">
    <text evidence="1">The sequence shown here is derived from an EMBL/GenBank/DDBJ whole genome shotgun (WGS) entry which is preliminary data.</text>
</comment>
<gene>
    <name evidence="1" type="ORF">EJQ19_03080</name>
</gene>
<keyword evidence="2" id="KW-1185">Reference proteome</keyword>
<dbReference type="RefSeq" id="WP_126139732.1">
    <property type="nucleotide sequence ID" value="NZ_RXHU01000011.1"/>
</dbReference>